<evidence type="ECO:0000256" key="4">
    <source>
        <dbReference type="ARBA" id="ARBA00022692"/>
    </source>
</evidence>
<dbReference type="InterPro" id="IPR020846">
    <property type="entry name" value="MFS_dom"/>
</dbReference>
<keyword evidence="4 8" id="KW-0812">Transmembrane</keyword>
<feature type="transmembrane region" description="Helical" evidence="8">
    <location>
        <begin position="56"/>
        <end position="76"/>
    </location>
</feature>
<evidence type="ECO:0000256" key="2">
    <source>
        <dbReference type="ARBA" id="ARBA00022448"/>
    </source>
</evidence>
<keyword evidence="5 8" id="KW-1133">Transmembrane helix</keyword>
<dbReference type="CDD" id="cd06173">
    <property type="entry name" value="MFS_MefA_like"/>
    <property type="match status" value="1"/>
</dbReference>
<feature type="transmembrane region" description="Helical" evidence="8">
    <location>
        <begin position="344"/>
        <end position="364"/>
    </location>
</feature>
<evidence type="ECO:0000256" key="7">
    <source>
        <dbReference type="SAM" id="MobiDB-lite"/>
    </source>
</evidence>
<dbReference type="EMBL" id="JBHEZZ010000012">
    <property type="protein sequence ID" value="MFC1403992.1"/>
    <property type="molecule type" value="Genomic_DNA"/>
</dbReference>
<dbReference type="Proteomes" id="UP001592528">
    <property type="component" value="Unassembled WGS sequence"/>
</dbReference>
<accession>A0ABV6UR98</accession>
<dbReference type="InterPro" id="IPR036259">
    <property type="entry name" value="MFS_trans_sf"/>
</dbReference>
<evidence type="ECO:0000256" key="3">
    <source>
        <dbReference type="ARBA" id="ARBA00022475"/>
    </source>
</evidence>
<dbReference type="InterPro" id="IPR010290">
    <property type="entry name" value="TM_effector"/>
</dbReference>
<protein>
    <submittedName>
        <fullName evidence="10">MFS transporter</fullName>
    </submittedName>
</protein>
<evidence type="ECO:0000256" key="5">
    <source>
        <dbReference type="ARBA" id="ARBA00022989"/>
    </source>
</evidence>
<reference evidence="10 11" key="1">
    <citation type="submission" date="2024-09" db="EMBL/GenBank/DDBJ databases">
        <authorList>
            <person name="Lee S.D."/>
        </authorList>
    </citation>
    <scope>NUCLEOTIDE SEQUENCE [LARGE SCALE GENOMIC DNA]</scope>
    <source>
        <strain evidence="10 11">N1-5</strain>
    </source>
</reference>
<dbReference type="Pfam" id="PF07690">
    <property type="entry name" value="MFS_1"/>
    <property type="match status" value="1"/>
</dbReference>
<feature type="transmembrane region" description="Helical" evidence="8">
    <location>
        <begin position="183"/>
        <end position="201"/>
    </location>
</feature>
<feature type="transmembrane region" description="Helical" evidence="8">
    <location>
        <begin position="287"/>
        <end position="309"/>
    </location>
</feature>
<feature type="region of interest" description="Disordered" evidence="7">
    <location>
        <begin position="211"/>
        <end position="236"/>
    </location>
</feature>
<feature type="transmembrane region" description="Helical" evidence="8">
    <location>
        <begin position="385"/>
        <end position="406"/>
    </location>
</feature>
<proteinExistence type="predicted"/>
<feature type="transmembrane region" description="Helical" evidence="8">
    <location>
        <begin position="26"/>
        <end position="50"/>
    </location>
</feature>
<dbReference type="PROSITE" id="PS50850">
    <property type="entry name" value="MFS"/>
    <property type="match status" value="1"/>
</dbReference>
<name>A0ABV6UR98_9ACTN</name>
<dbReference type="InterPro" id="IPR011701">
    <property type="entry name" value="MFS"/>
</dbReference>
<feature type="compositionally biased region" description="Gly residues" evidence="7">
    <location>
        <begin position="215"/>
        <end position="231"/>
    </location>
</feature>
<evidence type="ECO:0000259" key="9">
    <source>
        <dbReference type="PROSITE" id="PS50850"/>
    </source>
</evidence>
<dbReference type="RefSeq" id="WP_051725458.1">
    <property type="nucleotide sequence ID" value="NZ_JBHEZZ010000012.1"/>
</dbReference>
<keyword evidence="3" id="KW-1003">Cell membrane</keyword>
<feature type="domain" description="Major facilitator superfamily (MFS) profile" evidence="9">
    <location>
        <begin position="22"/>
        <end position="434"/>
    </location>
</feature>
<dbReference type="PANTHER" id="PTHR23513:SF6">
    <property type="entry name" value="MAJOR FACILITATOR SUPERFAMILY ASSOCIATED DOMAIN-CONTAINING PROTEIN"/>
    <property type="match status" value="1"/>
</dbReference>
<dbReference type="PANTHER" id="PTHR23513">
    <property type="entry name" value="INTEGRAL MEMBRANE EFFLUX PROTEIN-RELATED"/>
    <property type="match status" value="1"/>
</dbReference>
<sequence>MPEPPRTPEPAPPSPPAPLGPRFARLWAAGTTSALGSGLSTIAAPLLVASRTSNPVVVSAAAGVAWLPWLLFALPGGVLVDRVDRRRLMIVVDWVRVAAMAALAAAIATGHPSIALLYAVLFVVNTGEVVFRSASQAMIPAVVPRERLERANGWLVGGVTLMQQMVAGPLGGFLFLLAASIPFFVNAGTYAASAVLIGTVAGRYRAEPRKAAAGDGAGTGASDGAGAGPGTGRAPRSSVLADIGEGFRWLMRQRLLRTMAVLIGLLNVTLTAATAVLVLLARERLHLGSVGYGALFTCMAVGGILGSVVGDRLIGRVGATWTIRVGLLVEAGLHLALATSHSAWFIGFALFAFGLHGSLWTIVASSLRQRLTPPHMQGRVGSTNLFVAAGGNCVGAVLGGVVAARFGITAPYWAGFVVAALVSAATWRVFDRTTVSAAYRTPAFAEATDGAAATAG</sequence>
<keyword evidence="2" id="KW-0813">Transport</keyword>
<feature type="transmembrane region" description="Helical" evidence="8">
    <location>
        <begin position="321"/>
        <end position="338"/>
    </location>
</feature>
<evidence type="ECO:0000256" key="8">
    <source>
        <dbReference type="SAM" id="Phobius"/>
    </source>
</evidence>
<evidence type="ECO:0000313" key="10">
    <source>
        <dbReference type="EMBL" id="MFC1403992.1"/>
    </source>
</evidence>
<keyword evidence="11" id="KW-1185">Reference proteome</keyword>
<comment type="caution">
    <text evidence="10">The sequence shown here is derived from an EMBL/GenBank/DDBJ whole genome shotgun (WGS) entry which is preliminary data.</text>
</comment>
<evidence type="ECO:0000256" key="1">
    <source>
        <dbReference type="ARBA" id="ARBA00004651"/>
    </source>
</evidence>
<dbReference type="Pfam" id="PF05977">
    <property type="entry name" value="MFS_3"/>
    <property type="match status" value="1"/>
</dbReference>
<organism evidence="10 11">
    <name type="scientific">Streptacidiphilus cavernicola</name>
    <dbReference type="NCBI Taxonomy" id="3342716"/>
    <lineage>
        <taxon>Bacteria</taxon>
        <taxon>Bacillati</taxon>
        <taxon>Actinomycetota</taxon>
        <taxon>Actinomycetes</taxon>
        <taxon>Kitasatosporales</taxon>
        <taxon>Streptomycetaceae</taxon>
        <taxon>Streptacidiphilus</taxon>
    </lineage>
</organism>
<evidence type="ECO:0000313" key="11">
    <source>
        <dbReference type="Proteomes" id="UP001592528"/>
    </source>
</evidence>
<gene>
    <name evidence="10" type="ORF">ACEZDJ_22110</name>
</gene>
<feature type="transmembrane region" description="Helical" evidence="8">
    <location>
        <begin position="258"/>
        <end position="281"/>
    </location>
</feature>
<evidence type="ECO:0000256" key="6">
    <source>
        <dbReference type="ARBA" id="ARBA00023136"/>
    </source>
</evidence>
<comment type="subcellular location">
    <subcellularLocation>
        <location evidence="1">Cell membrane</location>
        <topology evidence="1">Multi-pass membrane protein</topology>
    </subcellularLocation>
</comment>
<dbReference type="SUPFAM" id="SSF103473">
    <property type="entry name" value="MFS general substrate transporter"/>
    <property type="match status" value="1"/>
</dbReference>
<feature type="transmembrane region" description="Helical" evidence="8">
    <location>
        <begin position="412"/>
        <end position="430"/>
    </location>
</feature>
<dbReference type="Gene3D" id="1.20.1250.20">
    <property type="entry name" value="MFS general substrate transporter like domains"/>
    <property type="match status" value="1"/>
</dbReference>
<keyword evidence="6 8" id="KW-0472">Membrane</keyword>